<evidence type="ECO:0000313" key="1">
    <source>
        <dbReference type="EMBL" id="KAL2834223.1"/>
    </source>
</evidence>
<protein>
    <submittedName>
        <fullName evidence="1">Uncharacterized protein</fullName>
    </submittedName>
</protein>
<evidence type="ECO:0000313" key="2">
    <source>
        <dbReference type="Proteomes" id="UP001610335"/>
    </source>
</evidence>
<reference evidence="1 2" key="1">
    <citation type="submission" date="2024-07" db="EMBL/GenBank/DDBJ databases">
        <title>Section-level genome sequencing and comparative genomics of Aspergillus sections Usti and Cavernicolus.</title>
        <authorList>
            <consortium name="Lawrence Berkeley National Laboratory"/>
            <person name="Nybo J.L."/>
            <person name="Vesth T.C."/>
            <person name="Theobald S."/>
            <person name="Frisvad J.C."/>
            <person name="Larsen T.O."/>
            <person name="Kjaerboelling I."/>
            <person name="Rothschild-Mancinelli K."/>
            <person name="Lyhne E.K."/>
            <person name="Kogle M.E."/>
            <person name="Barry K."/>
            <person name="Clum A."/>
            <person name="Na H."/>
            <person name="Ledsgaard L."/>
            <person name="Lin J."/>
            <person name="Lipzen A."/>
            <person name="Kuo A."/>
            <person name="Riley R."/>
            <person name="Mondo S."/>
            <person name="LaButti K."/>
            <person name="Haridas S."/>
            <person name="Pangalinan J."/>
            <person name="Salamov A.A."/>
            <person name="Simmons B.A."/>
            <person name="Magnuson J.K."/>
            <person name="Chen J."/>
            <person name="Drula E."/>
            <person name="Henrissat B."/>
            <person name="Wiebenga A."/>
            <person name="Lubbers R.J."/>
            <person name="Gomes A.C."/>
            <person name="Makela M.R."/>
            <person name="Stajich J."/>
            <person name="Grigoriev I.V."/>
            <person name="Mortensen U.H."/>
            <person name="De vries R.P."/>
            <person name="Baker S.E."/>
            <person name="Andersen M.R."/>
        </authorList>
    </citation>
    <scope>NUCLEOTIDE SEQUENCE [LARGE SCALE GENOMIC DNA]</scope>
    <source>
        <strain evidence="1 2">CBS 600.67</strain>
    </source>
</reference>
<proteinExistence type="predicted"/>
<sequence length="134" mass="15251">MNRVLAGHPDHPPLRDFRAALLIYWNEKGNGRGARRFLLARHLYEKENYSIAQSYIEIALRKFADKKKFLAYASAINLRGSVNLDICLPAAALKSFKEAYELRTSIFPNNNNDDNDDDDDTFLAANQVNIVALH</sequence>
<keyword evidence="2" id="KW-1185">Reference proteome</keyword>
<dbReference type="Proteomes" id="UP001610335">
    <property type="component" value="Unassembled WGS sequence"/>
</dbReference>
<gene>
    <name evidence="1" type="ORF">BDW59DRAFT_156165</name>
</gene>
<comment type="caution">
    <text evidence="1">The sequence shown here is derived from an EMBL/GenBank/DDBJ whole genome shotgun (WGS) entry which is preliminary data.</text>
</comment>
<organism evidence="1 2">
    <name type="scientific">Aspergillus cavernicola</name>
    <dbReference type="NCBI Taxonomy" id="176166"/>
    <lineage>
        <taxon>Eukaryota</taxon>
        <taxon>Fungi</taxon>
        <taxon>Dikarya</taxon>
        <taxon>Ascomycota</taxon>
        <taxon>Pezizomycotina</taxon>
        <taxon>Eurotiomycetes</taxon>
        <taxon>Eurotiomycetidae</taxon>
        <taxon>Eurotiales</taxon>
        <taxon>Aspergillaceae</taxon>
        <taxon>Aspergillus</taxon>
        <taxon>Aspergillus subgen. Nidulantes</taxon>
    </lineage>
</organism>
<accession>A0ABR4J5C8</accession>
<name>A0ABR4J5C8_9EURO</name>
<dbReference type="EMBL" id="JBFXLS010000002">
    <property type="protein sequence ID" value="KAL2834223.1"/>
    <property type="molecule type" value="Genomic_DNA"/>
</dbReference>